<comment type="cofactor">
    <cofactor evidence="7 9">
        <name>Mg(2+)</name>
        <dbReference type="ChEBI" id="CHEBI:18420"/>
    </cofactor>
</comment>
<dbReference type="HAMAP" id="MF_00038">
    <property type="entry name" value="MraY"/>
    <property type="match status" value="1"/>
</dbReference>
<evidence type="ECO:0000256" key="2">
    <source>
        <dbReference type="ARBA" id="ARBA00005583"/>
    </source>
</evidence>
<keyword evidence="3 7" id="KW-0808">Transferase</keyword>
<feature type="binding site" evidence="9">
    <location>
        <position position="268"/>
    </location>
    <ligand>
        <name>Mg(2+)</name>
        <dbReference type="ChEBI" id="CHEBI:18420"/>
    </ligand>
</feature>
<proteinExistence type="inferred from homology"/>
<evidence type="ECO:0000256" key="6">
    <source>
        <dbReference type="ARBA" id="ARBA00023136"/>
    </source>
</evidence>
<keyword evidence="11" id="KW-1185">Reference proteome</keyword>
<dbReference type="InterPro" id="IPR003524">
    <property type="entry name" value="PNAcMuramoyl-5peptid_Trfase"/>
</dbReference>
<organism evidence="10 11">
    <name type="scientific">Roseofilum reptotaenium AO1-A</name>
    <dbReference type="NCBI Taxonomy" id="1925591"/>
    <lineage>
        <taxon>Bacteria</taxon>
        <taxon>Bacillati</taxon>
        <taxon>Cyanobacteriota</taxon>
        <taxon>Cyanophyceae</taxon>
        <taxon>Desertifilales</taxon>
        <taxon>Desertifilaceae</taxon>
        <taxon>Roseofilum</taxon>
    </lineage>
</organism>
<comment type="pathway">
    <text evidence="7">Cell wall biogenesis; peptidoglycan biosynthesis.</text>
</comment>
<dbReference type="EC" id="2.7.8.13" evidence="7 8"/>
<keyword evidence="5 7" id="KW-1133">Transmembrane helix</keyword>
<dbReference type="GO" id="GO:0008360">
    <property type="term" value="P:regulation of cell shape"/>
    <property type="evidence" value="ECO:0007669"/>
    <property type="project" value="UniProtKB-KW"/>
</dbReference>
<keyword evidence="6 7" id="KW-0472">Membrane</keyword>
<gene>
    <name evidence="7" type="primary">mraY</name>
    <name evidence="10" type="ORF">BI308_19615</name>
</gene>
<dbReference type="GO" id="GO:0005886">
    <property type="term" value="C:plasma membrane"/>
    <property type="evidence" value="ECO:0007669"/>
    <property type="project" value="UniProtKB-SubCell"/>
</dbReference>
<feature type="transmembrane region" description="Helical" evidence="7">
    <location>
        <begin position="278"/>
        <end position="300"/>
    </location>
</feature>
<keyword evidence="7 9" id="KW-0460">Magnesium</keyword>
<feature type="transmembrane region" description="Helical" evidence="7">
    <location>
        <begin position="12"/>
        <end position="31"/>
    </location>
</feature>
<dbReference type="AlphaFoldDB" id="A0A1L9QMM3"/>
<feature type="transmembrane region" description="Helical" evidence="7">
    <location>
        <begin position="176"/>
        <end position="202"/>
    </location>
</feature>
<dbReference type="PANTHER" id="PTHR22926">
    <property type="entry name" value="PHOSPHO-N-ACETYLMURAMOYL-PENTAPEPTIDE-TRANSFERASE"/>
    <property type="match status" value="1"/>
</dbReference>
<dbReference type="PROSITE" id="PS01347">
    <property type="entry name" value="MRAY_1"/>
    <property type="match status" value="1"/>
</dbReference>
<reference evidence="10" key="1">
    <citation type="submission" date="2016-10" db="EMBL/GenBank/DDBJ databases">
        <title>CRISPR-Cas defence system in Roseofilum reptotaenium: evidence of a bacteriophage-cyanobacterium arms race in the coral black band disease.</title>
        <authorList>
            <person name="Buerger P."/>
            <person name="Wood-Charlson E.M."/>
            <person name="Weynberg K.D."/>
            <person name="Willis B."/>
            <person name="Van Oppen M.J."/>
        </authorList>
    </citation>
    <scope>NUCLEOTIDE SEQUENCE [LARGE SCALE GENOMIC DNA]</scope>
    <source>
        <strain evidence="10">AO1-A</strain>
    </source>
</reference>
<evidence type="ECO:0000313" key="10">
    <source>
        <dbReference type="EMBL" id="OJJ22234.1"/>
    </source>
</evidence>
<comment type="function">
    <text evidence="7">Catalyzes the initial step of the lipid cycle reactions in the biosynthesis of the cell wall peptidoglycan: transfers peptidoglycan precursor phospho-MurNAc-pentapeptide from UDP-MurNAc-pentapeptide onto the lipid carrier undecaprenyl phosphate, yielding undecaprenyl-pyrophosphoryl-MurNAc-pentapeptide, known as lipid I.</text>
</comment>
<dbReference type="EMBL" id="MLAW01000043">
    <property type="protein sequence ID" value="OJJ22234.1"/>
    <property type="molecule type" value="Genomic_DNA"/>
</dbReference>
<feature type="transmembrane region" description="Helical" evidence="7">
    <location>
        <begin position="90"/>
        <end position="111"/>
    </location>
</feature>
<dbReference type="CDD" id="cd06852">
    <property type="entry name" value="GT_MraY"/>
    <property type="match status" value="1"/>
</dbReference>
<keyword evidence="7" id="KW-1003">Cell membrane</keyword>
<name>A0A1L9QMM3_9CYAN</name>
<keyword evidence="7" id="KW-0961">Cell wall biogenesis/degradation</keyword>
<accession>A0A1L9QMM3</accession>
<evidence type="ECO:0000256" key="1">
    <source>
        <dbReference type="ARBA" id="ARBA00004141"/>
    </source>
</evidence>
<dbReference type="PROSITE" id="PS01348">
    <property type="entry name" value="MRAY_2"/>
    <property type="match status" value="1"/>
</dbReference>
<comment type="catalytic activity">
    <reaction evidence="7">
        <text>UDP-N-acetyl-alpha-D-muramoyl-L-alanyl-gamma-D-glutamyl-meso-2,6-diaminopimeloyl-D-alanyl-D-alanine + di-trans,octa-cis-undecaprenyl phosphate = di-trans,octa-cis-undecaprenyl diphospho-N-acetyl-alpha-D-muramoyl-L-alanyl-D-glutamyl-meso-2,6-diaminopimeloyl-D-alanyl-D-alanine + UMP</text>
        <dbReference type="Rhea" id="RHEA:28386"/>
        <dbReference type="ChEBI" id="CHEBI:57865"/>
        <dbReference type="ChEBI" id="CHEBI:60392"/>
        <dbReference type="ChEBI" id="CHEBI:61386"/>
        <dbReference type="ChEBI" id="CHEBI:61387"/>
        <dbReference type="EC" id="2.7.8.13"/>
    </reaction>
</comment>
<comment type="caution">
    <text evidence="10">The sequence shown here is derived from an EMBL/GenBank/DDBJ whole genome shotgun (WGS) entry which is preliminary data.</text>
</comment>
<evidence type="ECO:0000256" key="4">
    <source>
        <dbReference type="ARBA" id="ARBA00022692"/>
    </source>
</evidence>
<dbReference type="Pfam" id="PF00953">
    <property type="entry name" value="Glycos_transf_4"/>
    <property type="match status" value="1"/>
</dbReference>
<dbReference type="Proteomes" id="UP000183940">
    <property type="component" value="Unassembled WGS sequence"/>
</dbReference>
<feature type="binding site" evidence="9">
    <location>
        <position position="209"/>
    </location>
    <ligand>
        <name>Mg(2+)</name>
        <dbReference type="ChEBI" id="CHEBI:18420"/>
    </ligand>
</feature>
<dbReference type="InterPro" id="IPR000715">
    <property type="entry name" value="Glycosyl_transferase_4"/>
</dbReference>
<feature type="transmembrane region" description="Helical" evidence="7">
    <location>
        <begin position="214"/>
        <end position="234"/>
    </location>
</feature>
<dbReference type="Pfam" id="PF10555">
    <property type="entry name" value="MraY_sig1"/>
    <property type="match status" value="1"/>
</dbReference>
<evidence type="ECO:0000256" key="5">
    <source>
        <dbReference type="ARBA" id="ARBA00022989"/>
    </source>
</evidence>
<dbReference type="GO" id="GO:0008963">
    <property type="term" value="F:phospho-N-acetylmuramoyl-pentapeptide-transferase activity"/>
    <property type="evidence" value="ECO:0007669"/>
    <property type="project" value="UniProtKB-UniRule"/>
</dbReference>
<dbReference type="PANTHER" id="PTHR22926:SF5">
    <property type="entry name" value="PHOSPHO-N-ACETYLMURAMOYL-PENTAPEPTIDE-TRANSFERASE HOMOLOG"/>
    <property type="match status" value="1"/>
</dbReference>
<dbReference type="GO" id="GO:0009252">
    <property type="term" value="P:peptidoglycan biosynthetic process"/>
    <property type="evidence" value="ECO:0007669"/>
    <property type="project" value="UniProtKB-UniRule"/>
</dbReference>
<dbReference type="UniPathway" id="UPA00219"/>
<dbReference type="GO" id="GO:0051992">
    <property type="term" value="F:UDP-N-acetylmuramoyl-L-alanyl-D-glutamyl-meso-2,6-diaminopimelyl-D-alanyl-D-alanine:undecaprenyl-phosphate transferase activity"/>
    <property type="evidence" value="ECO:0007669"/>
    <property type="project" value="RHEA"/>
</dbReference>
<keyword evidence="7" id="KW-0133">Cell shape</keyword>
<dbReference type="NCBIfam" id="TIGR00445">
    <property type="entry name" value="mraY"/>
    <property type="match status" value="1"/>
</dbReference>
<keyword evidence="4 7" id="KW-0812">Transmembrane</keyword>
<keyword evidence="7 9" id="KW-0479">Metal-binding</keyword>
<evidence type="ECO:0000313" key="11">
    <source>
        <dbReference type="Proteomes" id="UP000183940"/>
    </source>
</evidence>
<evidence type="ECO:0000256" key="7">
    <source>
        <dbReference type="HAMAP-Rule" id="MF_00038"/>
    </source>
</evidence>
<keyword evidence="7" id="KW-0132">Cell division</keyword>
<keyword evidence="7" id="KW-0131">Cell cycle</keyword>
<evidence type="ECO:0000256" key="3">
    <source>
        <dbReference type="ARBA" id="ARBA00022679"/>
    </source>
</evidence>
<evidence type="ECO:0000256" key="9">
    <source>
        <dbReference type="PIRSR" id="PIRSR600715-1"/>
    </source>
</evidence>
<evidence type="ECO:0000256" key="8">
    <source>
        <dbReference type="NCBIfam" id="TIGR00445"/>
    </source>
</evidence>
<feature type="transmembrane region" description="Helical" evidence="7">
    <location>
        <begin position="117"/>
        <end position="134"/>
    </location>
</feature>
<feature type="transmembrane region" description="Helical" evidence="7">
    <location>
        <begin position="154"/>
        <end position="170"/>
    </location>
</feature>
<dbReference type="GO" id="GO:0051301">
    <property type="term" value="P:cell division"/>
    <property type="evidence" value="ECO:0007669"/>
    <property type="project" value="UniProtKB-KW"/>
</dbReference>
<comment type="similarity">
    <text evidence="2 7">Belongs to the glycosyltransferase 4 family. MraY subfamily.</text>
</comment>
<feature type="transmembrane region" description="Helical" evidence="7">
    <location>
        <begin position="51"/>
        <end position="69"/>
    </location>
</feature>
<keyword evidence="7" id="KW-0573">Peptidoglycan synthesis</keyword>
<comment type="subcellular location">
    <subcellularLocation>
        <location evidence="7">Cell membrane</location>
        <topology evidence="7">Multi-pass membrane protein</topology>
    </subcellularLocation>
    <subcellularLocation>
        <location evidence="1">Membrane</location>
        <topology evidence="1">Multi-pass membrane protein</topology>
    </subcellularLocation>
</comment>
<feature type="transmembrane region" description="Helical" evidence="7">
    <location>
        <begin position="343"/>
        <end position="361"/>
    </location>
</feature>
<dbReference type="GO" id="GO:0046872">
    <property type="term" value="F:metal ion binding"/>
    <property type="evidence" value="ECO:0007669"/>
    <property type="project" value="UniProtKB-KW"/>
</dbReference>
<protein>
    <recommendedName>
        <fullName evidence="7 8">Phospho-N-acetylmuramoyl-pentapeptide-transferase</fullName>
        <ecNumber evidence="7 8">2.7.8.13</ecNumber>
    </recommendedName>
    <alternativeName>
        <fullName evidence="7">UDP-MurNAc-pentapeptide phosphotransferase</fullName>
    </alternativeName>
</protein>
<dbReference type="STRING" id="1925591.BI308_19615"/>
<sequence length="362" mass="38588">MDAKLSFGGFSFPWGTRLFLILLVGLGLTALTLDLQMNQLSQGWFSLSLPFWSGFLLTALMGAWAVPTLRKIKAGQIIREDGPQDHLKKAGTPTMGGIFFIPVAVLVALVASGGDRLVLIVSLVILGYGTIGWIDDWQILRRRSNKGISPRMKLILQTLLAVVFCLWMLWTQPGDLTTVALFGAVSLPLGFVFWPIAAFALVSESNAVNLTDGLDGLAGGTCAIAFLALGVLLAPTAPSLMILCAAISGSCIGFLVYNRNPAQVFMGDTGSMALGGGLAAIALISGNIWSLLILSGLFVIEALSVILQVSYYKATKGPDGIGKRILKMAPLHHHLELSGWSETQVVGVFYGFVGILAILSYF</sequence>
<dbReference type="InterPro" id="IPR018480">
    <property type="entry name" value="PNAcMuramoyl-5peptid_Trfase_CS"/>
</dbReference>
<dbReference type="GO" id="GO:0071555">
    <property type="term" value="P:cell wall organization"/>
    <property type="evidence" value="ECO:0007669"/>
    <property type="project" value="UniProtKB-KW"/>
</dbReference>
<feature type="transmembrane region" description="Helical" evidence="7">
    <location>
        <begin position="240"/>
        <end position="257"/>
    </location>
</feature>